<evidence type="ECO:0000259" key="4">
    <source>
        <dbReference type="Pfam" id="PF13439"/>
    </source>
</evidence>
<protein>
    <submittedName>
        <fullName evidence="5">Glycosyltransferase involved in cell wall biosynthesis</fullName>
    </submittedName>
</protein>
<evidence type="ECO:0000313" key="5">
    <source>
        <dbReference type="EMBL" id="MBA8950258.1"/>
    </source>
</evidence>
<dbReference type="Gene3D" id="3.40.50.2000">
    <property type="entry name" value="Glycogen Phosphorylase B"/>
    <property type="match status" value="2"/>
</dbReference>
<gene>
    <name evidence="5" type="ORF">HNR61_001871</name>
</gene>
<dbReference type="AlphaFoldDB" id="A0A7W3LLF8"/>
<evidence type="ECO:0000313" key="6">
    <source>
        <dbReference type="Proteomes" id="UP000572680"/>
    </source>
</evidence>
<dbReference type="InterPro" id="IPR050194">
    <property type="entry name" value="Glycosyltransferase_grp1"/>
</dbReference>
<dbReference type="PANTHER" id="PTHR45947:SF3">
    <property type="entry name" value="SULFOQUINOVOSYL TRANSFERASE SQD2"/>
    <property type="match status" value="1"/>
</dbReference>
<keyword evidence="1" id="KW-0328">Glycosyltransferase</keyword>
<comment type="caution">
    <text evidence="5">The sequence shown here is derived from an EMBL/GenBank/DDBJ whole genome shotgun (WGS) entry which is preliminary data.</text>
</comment>
<dbReference type="RefSeq" id="WP_182842707.1">
    <property type="nucleotide sequence ID" value="NZ_JACJIA010000002.1"/>
</dbReference>
<accession>A0A7W3LLF8</accession>
<evidence type="ECO:0000256" key="1">
    <source>
        <dbReference type="ARBA" id="ARBA00022676"/>
    </source>
</evidence>
<evidence type="ECO:0000256" key="2">
    <source>
        <dbReference type="ARBA" id="ARBA00022679"/>
    </source>
</evidence>
<dbReference type="InterPro" id="IPR028098">
    <property type="entry name" value="Glyco_trans_4-like_N"/>
</dbReference>
<dbReference type="Pfam" id="PF13692">
    <property type="entry name" value="Glyco_trans_1_4"/>
    <property type="match status" value="1"/>
</dbReference>
<dbReference type="EMBL" id="JACJIA010000002">
    <property type="protein sequence ID" value="MBA8950258.1"/>
    <property type="molecule type" value="Genomic_DNA"/>
</dbReference>
<dbReference type="Proteomes" id="UP000572680">
    <property type="component" value="Unassembled WGS sequence"/>
</dbReference>
<feature type="compositionally biased region" description="Gly residues" evidence="3">
    <location>
        <begin position="435"/>
        <end position="446"/>
    </location>
</feature>
<dbReference type="CDD" id="cd03801">
    <property type="entry name" value="GT4_PimA-like"/>
    <property type="match status" value="1"/>
</dbReference>
<dbReference type="PANTHER" id="PTHR45947">
    <property type="entry name" value="SULFOQUINOVOSYL TRANSFERASE SQD2"/>
    <property type="match status" value="1"/>
</dbReference>
<dbReference type="Pfam" id="PF13439">
    <property type="entry name" value="Glyco_transf_4"/>
    <property type="match status" value="1"/>
</dbReference>
<evidence type="ECO:0000256" key="3">
    <source>
        <dbReference type="SAM" id="MobiDB-lite"/>
    </source>
</evidence>
<dbReference type="GO" id="GO:1901137">
    <property type="term" value="P:carbohydrate derivative biosynthetic process"/>
    <property type="evidence" value="ECO:0007669"/>
    <property type="project" value="UniProtKB-ARBA"/>
</dbReference>
<sequence>MPERPPDLAVLHVSQPDHGGVAAYVAQAAHDQARRGWRVAVACPPDGPLAARLRELEVASFPWPARRSPGPHLLGEAWRLRRIIDRFDPRVVHLHSAKAGLAGRLPGVAAGRGVVFQPHGWSWLAATGAQRSLSRWWERRSAARADTVVCVGSGELQEGRRAGIHGTFHLVRNGVDLGRFRPCPPEGRREARAALGLPPDARLAVCVGRLTRQKGQDVLLRAWPAVRARCPRAWLALVGDGDAHDQLRSQAGPGVLFAPGVSDPRRWLAASDVVVLPSRWEGLPLVALEAMAVGRSVVASAIPGLVEAVPSGAGALVPVADPAGLAGAVAARLADPGLADAEGAAAAEASGAFDVEATLSLLAEVTRSVAGGVGEGAADGAGVAGLSAGCPVGAPTGVGAGAGSAEGGAPAAEAAGVSAGGGGVSGGVAGAGVPGSGLGSGDGTGEGASWEGEGCEGGTGGAAVPLAQPAAVAGGDEGVPGNPLPPNSLR</sequence>
<feature type="region of interest" description="Disordered" evidence="3">
    <location>
        <begin position="435"/>
        <end position="490"/>
    </location>
</feature>
<reference evidence="5 6" key="1">
    <citation type="submission" date="2020-08" db="EMBL/GenBank/DDBJ databases">
        <title>Genomic Encyclopedia of Type Strains, Phase IV (KMG-IV): sequencing the most valuable type-strain genomes for metagenomic binning, comparative biology and taxonomic classification.</title>
        <authorList>
            <person name="Goeker M."/>
        </authorList>
    </citation>
    <scope>NUCLEOTIDE SEQUENCE [LARGE SCALE GENOMIC DNA]</scope>
    <source>
        <strain evidence="5 6">DSM 44197</strain>
    </source>
</reference>
<feature type="domain" description="Glycosyltransferase subfamily 4-like N-terminal" evidence="4">
    <location>
        <begin position="19"/>
        <end position="179"/>
    </location>
</feature>
<keyword evidence="2 5" id="KW-0808">Transferase</keyword>
<feature type="compositionally biased region" description="Low complexity" evidence="3">
    <location>
        <begin position="462"/>
        <end position="474"/>
    </location>
</feature>
<organism evidence="5 6">
    <name type="scientific">Actinomadura namibiensis</name>
    <dbReference type="NCBI Taxonomy" id="182080"/>
    <lineage>
        <taxon>Bacteria</taxon>
        <taxon>Bacillati</taxon>
        <taxon>Actinomycetota</taxon>
        <taxon>Actinomycetes</taxon>
        <taxon>Streptosporangiales</taxon>
        <taxon>Thermomonosporaceae</taxon>
        <taxon>Actinomadura</taxon>
    </lineage>
</organism>
<name>A0A7W3LLF8_ACTNM</name>
<proteinExistence type="predicted"/>
<keyword evidence="6" id="KW-1185">Reference proteome</keyword>
<dbReference type="SUPFAM" id="SSF53756">
    <property type="entry name" value="UDP-Glycosyltransferase/glycogen phosphorylase"/>
    <property type="match status" value="1"/>
</dbReference>
<dbReference type="GO" id="GO:0016758">
    <property type="term" value="F:hexosyltransferase activity"/>
    <property type="evidence" value="ECO:0007669"/>
    <property type="project" value="TreeGrafter"/>
</dbReference>